<comment type="caution">
    <text evidence="1">The sequence shown here is derived from an EMBL/GenBank/DDBJ whole genome shotgun (WGS) entry which is preliminary data.</text>
</comment>
<keyword evidence="2" id="KW-1185">Reference proteome</keyword>
<organism evidence="1 2">
    <name type="scientific">Dreissena polymorpha</name>
    <name type="common">Zebra mussel</name>
    <name type="synonym">Mytilus polymorpha</name>
    <dbReference type="NCBI Taxonomy" id="45954"/>
    <lineage>
        <taxon>Eukaryota</taxon>
        <taxon>Metazoa</taxon>
        <taxon>Spiralia</taxon>
        <taxon>Lophotrochozoa</taxon>
        <taxon>Mollusca</taxon>
        <taxon>Bivalvia</taxon>
        <taxon>Autobranchia</taxon>
        <taxon>Heteroconchia</taxon>
        <taxon>Euheterodonta</taxon>
        <taxon>Imparidentia</taxon>
        <taxon>Neoheterodontei</taxon>
        <taxon>Myida</taxon>
        <taxon>Dreissenoidea</taxon>
        <taxon>Dreissenidae</taxon>
        <taxon>Dreissena</taxon>
    </lineage>
</organism>
<dbReference type="EMBL" id="JAIWYP010000011">
    <property type="protein sequence ID" value="KAH3735696.1"/>
    <property type="molecule type" value="Genomic_DNA"/>
</dbReference>
<evidence type="ECO:0000313" key="1">
    <source>
        <dbReference type="EMBL" id="KAH3735696.1"/>
    </source>
</evidence>
<dbReference type="AlphaFoldDB" id="A0A9D4D0P8"/>
<accession>A0A9D4D0P8</accession>
<reference evidence="1" key="1">
    <citation type="journal article" date="2019" name="bioRxiv">
        <title>The Genome of the Zebra Mussel, Dreissena polymorpha: A Resource for Invasive Species Research.</title>
        <authorList>
            <person name="McCartney M.A."/>
            <person name="Auch B."/>
            <person name="Kono T."/>
            <person name="Mallez S."/>
            <person name="Zhang Y."/>
            <person name="Obille A."/>
            <person name="Becker A."/>
            <person name="Abrahante J.E."/>
            <person name="Garbe J."/>
            <person name="Badalamenti J.P."/>
            <person name="Herman A."/>
            <person name="Mangelson H."/>
            <person name="Liachko I."/>
            <person name="Sullivan S."/>
            <person name="Sone E.D."/>
            <person name="Koren S."/>
            <person name="Silverstein K.A.T."/>
            <person name="Beckman K.B."/>
            <person name="Gohl D.M."/>
        </authorList>
    </citation>
    <scope>NUCLEOTIDE SEQUENCE</scope>
    <source>
        <strain evidence="1">Duluth1</strain>
        <tissue evidence="1">Whole animal</tissue>
    </source>
</reference>
<gene>
    <name evidence="1" type="ORF">DPMN_042231</name>
</gene>
<evidence type="ECO:0000313" key="2">
    <source>
        <dbReference type="Proteomes" id="UP000828390"/>
    </source>
</evidence>
<dbReference type="Proteomes" id="UP000828390">
    <property type="component" value="Unassembled WGS sequence"/>
</dbReference>
<name>A0A9D4D0P8_DREPO</name>
<protein>
    <submittedName>
        <fullName evidence="1">Uncharacterized protein</fullName>
    </submittedName>
</protein>
<reference evidence="1" key="2">
    <citation type="submission" date="2020-11" db="EMBL/GenBank/DDBJ databases">
        <authorList>
            <person name="McCartney M.A."/>
            <person name="Auch B."/>
            <person name="Kono T."/>
            <person name="Mallez S."/>
            <person name="Becker A."/>
            <person name="Gohl D.M."/>
            <person name="Silverstein K.A.T."/>
            <person name="Koren S."/>
            <person name="Bechman K.B."/>
            <person name="Herman A."/>
            <person name="Abrahante J.E."/>
            <person name="Garbe J."/>
        </authorList>
    </citation>
    <scope>NUCLEOTIDE SEQUENCE</scope>
    <source>
        <strain evidence="1">Duluth1</strain>
        <tissue evidence="1">Whole animal</tissue>
    </source>
</reference>
<proteinExistence type="predicted"/>
<sequence length="52" mass="6271">MWTMWTVSYLHSGYHALQIKRPAVPELFYRNENVECTQLSNMQRDNRKRLGT</sequence>